<proteinExistence type="predicted"/>
<dbReference type="Proteomes" id="UP000176562">
    <property type="component" value="Chromosome"/>
</dbReference>
<protein>
    <recommendedName>
        <fullName evidence="4">Cation transport ATPase</fullName>
    </recommendedName>
</protein>
<accession>A0A1D9MEW4</accession>
<gene>
    <name evidence="2" type="ORF">LPB142_14275</name>
</gene>
<evidence type="ECO:0008006" key="4">
    <source>
        <dbReference type="Google" id="ProtNLM"/>
    </source>
</evidence>
<evidence type="ECO:0000313" key="2">
    <source>
        <dbReference type="EMBL" id="AOZ70343.1"/>
    </source>
</evidence>
<organism evidence="2 3">
    <name type="scientific">Rhodobacter xanthinilyticus</name>
    <dbReference type="NCBI Taxonomy" id="1850250"/>
    <lineage>
        <taxon>Bacteria</taxon>
        <taxon>Pseudomonadati</taxon>
        <taxon>Pseudomonadota</taxon>
        <taxon>Alphaproteobacteria</taxon>
        <taxon>Rhodobacterales</taxon>
        <taxon>Rhodobacter group</taxon>
        <taxon>Rhodobacter</taxon>
    </lineage>
</organism>
<feature type="chain" id="PRO_5009443587" description="Cation transport ATPase" evidence="1">
    <location>
        <begin position="30"/>
        <end position="214"/>
    </location>
</feature>
<dbReference type="EMBL" id="CP017781">
    <property type="protein sequence ID" value="AOZ70343.1"/>
    <property type="molecule type" value="Genomic_DNA"/>
</dbReference>
<keyword evidence="1" id="KW-0732">Signal</keyword>
<reference evidence="2 3" key="1">
    <citation type="submission" date="2016-10" db="EMBL/GenBank/DDBJ databases">
        <title>Rhodobacter sp. LPB0142, isolated from sea water.</title>
        <authorList>
            <person name="Kim E."/>
            <person name="Yi H."/>
        </authorList>
    </citation>
    <scope>NUCLEOTIDE SEQUENCE [LARGE SCALE GENOMIC DNA]</scope>
    <source>
        <strain evidence="2 3">LPB0142</strain>
    </source>
</reference>
<name>A0A1D9MEW4_9RHOB</name>
<dbReference type="PROSITE" id="PS51257">
    <property type="entry name" value="PROKAR_LIPOPROTEIN"/>
    <property type="match status" value="1"/>
</dbReference>
<evidence type="ECO:0000256" key="1">
    <source>
        <dbReference type="SAM" id="SignalP"/>
    </source>
</evidence>
<dbReference type="STRING" id="1850250.LPB142_14275"/>
<feature type="signal peptide" evidence="1">
    <location>
        <begin position="1"/>
        <end position="29"/>
    </location>
</feature>
<dbReference type="KEGG" id="rhp:LPB142_14275"/>
<dbReference type="RefSeq" id="WP_068765345.1">
    <property type="nucleotide sequence ID" value="NZ_CP017781.1"/>
</dbReference>
<keyword evidence="3" id="KW-1185">Reference proteome</keyword>
<evidence type="ECO:0000313" key="3">
    <source>
        <dbReference type="Proteomes" id="UP000176562"/>
    </source>
</evidence>
<dbReference type="AlphaFoldDB" id="A0A1D9MEW4"/>
<sequence>MTQTPRLPARRTRLTLAALAPLVLAGCLAATTPASDRITLAEEGVTLAAPAGFCVDPKTSRKSREGAFVIFANCAAISGDPAAPRPAQPAILSATVGPQSPGPVGESFAPIEDFFRSEAGRAALARSGEANDVKILKTQVSDGLLLIKLRDGSVAEGAPVEPVYWRAITGLGGRITALSVLPLQGTQMQDASQIEILRAFAARSQQLSAPGAGS</sequence>